<reference evidence="1" key="1">
    <citation type="submission" date="2023-10" db="EMBL/GenBank/DDBJ databases">
        <authorList>
            <person name="Hackl T."/>
        </authorList>
    </citation>
    <scope>NUCLEOTIDE SEQUENCE</scope>
</reference>
<dbReference type="GO" id="GO:0020037">
    <property type="term" value="F:heme binding"/>
    <property type="evidence" value="ECO:0007669"/>
    <property type="project" value="InterPro"/>
</dbReference>
<dbReference type="GO" id="GO:0004497">
    <property type="term" value="F:monooxygenase activity"/>
    <property type="evidence" value="ECO:0007669"/>
    <property type="project" value="InterPro"/>
</dbReference>
<accession>A0AAI8YGD8</accession>
<dbReference type="Pfam" id="PF00067">
    <property type="entry name" value="p450"/>
    <property type="match status" value="1"/>
</dbReference>
<sequence>MISLSVSDTRFSAEKASETWVSEDVDRAKELFPGGDSRASISEDPLFRPTTRYSSSVRPFIAGPSTGPVVRVTPTRIHISDPNYSNECVNLHPINFYLLTVAQNIQHCRRSQIPQGPKFFSTSGGIKHSVIMLTDPAVHRVRWKTIQYLFSPKGMEELSPRVEEVVKKGFEKLRLSYEENTPVDMNRIIKGVTVDTIMRLMFDKAFGLIRRNRHS</sequence>
<dbReference type="SUPFAM" id="SSF48264">
    <property type="entry name" value="Cytochrome P450"/>
    <property type="match status" value="1"/>
</dbReference>
<keyword evidence="2" id="KW-1185">Reference proteome</keyword>
<name>A0AAI8YGD8_9PEZI</name>
<comment type="caution">
    <text evidence="1">The sequence shown here is derived from an EMBL/GenBank/DDBJ whole genome shotgun (WGS) entry which is preliminary data.</text>
</comment>
<dbReference type="GO" id="GO:0005506">
    <property type="term" value="F:iron ion binding"/>
    <property type="evidence" value="ECO:0007669"/>
    <property type="project" value="InterPro"/>
</dbReference>
<dbReference type="Gene3D" id="1.10.630.10">
    <property type="entry name" value="Cytochrome P450"/>
    <property type="match status" value="1"/>
</dbReference>
<dbReference type="AlphaFoldDB" id="A0AAI8YGD8"/>
<protein>
    <submittedName>
        <fullName evidence="1">Uu.00g110250.m01.CDS01</fullName>
    </submittedName>
</protein>
<evidence type="ECO:0000313" key="2">
    <source>
        <dbReference type="Proteomes" id="UP001295740"/>
    </source>
</evidence>
<dbReference type="InterPro" id="IPR001128">
    <property type="entry name" value="Cyt_P450"/>
</dbReference>
<evidence type="ECO:0000313" key="1">
    <source>
        <dbReference type="EMBL" id="CAJ2503631.1"/>
    </source>
</evidence>
<dbReference type="EMBL" id="CAUWAG010000006">
    <property type="protein sequence ID" value="CAJ2503631.1"/>
    <property type="molecule type" value="Genomic_DNA"/>
</dbReference>
<dbReference type="InterPro" id="IPR036396">
    <property type="entry name" value="Cyt_P450_sf"/>
</dbReference>
<gene>
    <name evidence="1" type="ORF">KHLLAP_LOCUS4099</name>
</gene>
<proteinExistence type="predicted"/>
<dbReference type="Proteomes" id="UP001295740">
    <property type="component" value="Unassembled WGS sequence"/>
</dbReference>
<organism evidence="1 2">
    <name type="scientific">Anthostomella pinea</name>
    <dbReference type="NCBI Taxonomy" id="933095"/>
    <lineage>
        <taxon>Eukaryota</taxon>
        <taxon>Fungi</taxon>
        <taxon>Dikarya</taxon>
        <taxon>Ascomycota</taxon>
        <taxon>Pezizomycotina</taxon>
        <taxon>Sordariomycetes</taxon>
        <taxon>Xylariomycetidae</taxon>
        <taxon>Xylariales</taxon>
        <taxon>Xylariaceae</taxon>
        <taxon>Anthostomella</taxon>
    </lineage>
</organism>
<dbReference type="GO" id="GO:0016705">
    <property type="term" value="F:oxidoreductase activity, acting on paired donors, with incorporation or reduction of molecular oxygen"/>
    <property type="evidence" value="ECO:0007669"/>
    <property type="project" value="InterPro"/>
</dbReference>